<evidence type="ECO:0000313" key="1">
    <source>
        <dbReference type="EMBL" id="VDO81775.1"/>
    </source>
</evidence>
<dbReference type="WBParaSite" id="SBAD_0000029201-mRNA-1">
    <property type="protein sequence ID" value="SBAD_0000029201-mRNA-1"/>
    <property type="gene ID" value="SBAD_0000029201"/>
</dbReference>
<name>A0A183I9I1_9BILA</name>
<sequence length="90" mass="10738">MMACENVLFQELKQNKSAKNVVENSLSAKKQNQQQIIAEAEQHMSKDHQAHLDFELRRFKRRRLLQYHQLEQNLLHEVSLMWFGFDSLAL</sequence>
<evidence type="ECO:0000313" key="2">
    <source>
        <dbReference type="Proteomes" id="UP000270296"/>
    </source>
</evidence>
<reference evidence="3" key="1">
    <citation type="submission" date="2016-06" db="UniProtKB">
        <authorList>
            <consortium name="WormBaseParasite"/>
        </authorList>
    </citation>
    <scope>IDENTIFICATION</scope>
</reference>
<reference evidence="1 2" key="2">
    <citation type="submission" date="2018-11" db="EMBL/GenBank/DDBJ databases">
        <authorList>
            <consortium name="Pathogen Informatics"/>
        </authorList>
    </citation>
    <scope>NUCLEOTIDE SEQUENCE [LARGE SCALE GENOMIC DNA]</scope>
</reference>
<organism evidence="3">
    <name type="scientific">Soboliphyme baturini</name>
    <dbReference type="NCBI Taxonomy" id="241478"/>
    <lineage>
        <taxon>Eukaryota</taxon>
        <taxon>Metazoa</taxon>
        <taxon>Ecdysozoa</taxon>
        <taxon>Nematoda</taxon>
        <taxon>Enoplea</taxon>
        <taxon>Dorylaimia</taxon>
        <taxon>Dioctophymatida</taxon>
        <taxon>Dioctophymatoidea</taxon>
        <taxon>Soboliphymatidae</taxon>
        <taxon>Soboliphyme</taxon>
    </lineage>
</organism>
<protein>
    <submittedName>
        <fullName evidence="1 3">Uncharacterized protein</fullName>
    </submittedName>
</protein>
<dbReference type="EMBL" id="UZAM01000558">
    <property type="protein sequence ID" value="VDO81775.1"/>
    <property type="molecule type" value="Genomic_DNA"/>
</dbReference>
<evidence type="ECO:0000313" key="3">
    <source>
        <dbReference type="WBParaSite" id="SBAD_0000029201-mRNA-1"/>
    </source>
</evidence>
<keyword evidence="2" id="KW-1185">Reference proteome</keyword>
<accession>A0A183I9I1</accession>
<dbReference type="Proteomes" id="UP000270296">
    <property type="component" value="Unassembled WGS sequence"/>
</dbReference>
<gene>
    <name evidence="1" type="ORF">SBAD_LOCUS275</name>
</gene>
<proteinExistence type="predicted"/>
<dbReference type="AlphaFoldDB" id="A0A183I9I1"/>